<dbReference type="AlphaFoldDB" id="A0A4U1GEF6"/>
<evidence type="ECO:0000256" key="1">
    <source>
        <dbReference type="SAM" id="Phobius"/>
    </source>
</evidence>
<evidence type="ECO:0000313" key="5">
    <source>
        <dbReference type="Proteomes" id="UP000309594"/>
    </source>
</evidence>
<dbReference type="Pfam" id="PF16344">
    <property type="entry name" value="FecR_C"/>
    <property type="match status" value="1"/>
</dbReference>
<evidence type="ECO:0000259" key="3">
    <source>
        <dbReference type="Pfam" id="PF16344"/>
    </source>
</evidence>
<protein>
    <submittedName>
        <fullName evidence="4">DUF4974 domain-containing protein</fullName>
    </submittedName>
</protein>
<feature type="domain" description="FecR protein" evidence="2">
    <location>
        <begin position="178"/>
        <end position="287"/>
    </location>
</feature>
<keyword evidence="1" id="KW-0472">Membrane</keyword>
<reference evidence="4 5" key="1">
    <citation type="submission" date="2019-04" db="EMBL/GenBank/DDBJ databases">
        <title>Pedobacter sp. RP-1-16 sp. nov., isolated from Arctic soil.</title>
        <authorList>
            <person name="Dahal R.H."/>
            <person name="Kim D.-U."/>
        </authorList>
    </citation>
    <scope>NUCLEOTIDE SEQUENCE [LARGE SCALE GENOMIC DNA]</scope>
    <source>
        <strain evidence="4 5">RP-1-16</strain>
    </source>
</reference>
<dbReference type="Proteomes" id="UP000309594">
    <property type="component" value="Unassembled WGS sequence"/>
</dbReference>
<dbReference type="EMBL" id="SWDX01000004">
    <property type="protein sequence ID" value="TKC61369.1"/>
    <property type="molecule type" value="Genomic_DNA"/>
</dbReference>
<keyword evidence="1" id="KW-0812">Transmembrane</keyword>
<evidence type="ECO:0000313" key="4">
    <source>
        <dbReference type="EMBL" id="TKC61369.1"/>
    </source>
</evidence>
<sequence length="407" mass="44857">MLEKEISILVEKYKNGTLTDEESAFLNAWYIKYAQEKSSSFDIENLDENLDQLWGSVEENLVAHGFRTERLKTAKVSLWPRIAVAASVLVVLGTALYFFKASPVKEKSIDRLVAADIKPGSNKAFLTLADGSRISLNDVANGELASQAGITITKTKNGQLIYTIADKQLAGSEDKFNTIETPRGGQYQINLPDGSRVWLNAETKLKFPVSFADKKQRKVQLTGEAYFEVAKVMQKEQGLDRKDKVTRMPFIVASKGQEVEVLGTHFNVNAYSDKILTKTTLLEGAVRVSSSGQIVNRHAKPVNLIPGQQASLSPGGLTLKNVDTEEAIAWKNGQFMFSNEPLPEVMKEISRWYDVDVAYKGDFSAVVIGGSVSKFTNIKEVLDVLALTGKISFKIEGQKVIVSPLAN</sequence>
<dbReference type="GO" id="GO:0016989">
    <property type="term" value="F:sigma factor antagonist activity"/>
    <property type="evidence" value="ECO:0007669"/>
    <property type="project" value="TreeGrafter"/>
</dbReference>
<dbReference type="InterPro" id="IPR006860">
    <property type="entry name" value="FecR"/>
</dbReference>
<proteinExistence type="predicted"/>
<dbReference type="Pfam" id="PF04773">
    <property type="entry name" value="FecR"/>
    <property type="match status" value="1"/>
</dbReference>
<dbReference type="InterPro" id="IPR012373">
    <property type="entry name" value="Ferrdict_sens_TM"/>
</dbReference>
<organism evidence="4 5">
    <name type="scientific">Pedobacter hiemivivus</name>
    <dbReference type="NCBI Taxonomy" id="2530454"/>
    <lineage>
        <taxon>Bacteria</taxon>
        <taxon>Pseudomonadati</taxon>
        <taxon>Bacteroidota</taxon>
        <taxon>Sphingobacteriia</taxon>
        <taxon>Sphingobacteriales</taxon>
        <taxon>Sphingobacteriaceae</taxon>
        <taxon>Pedobacter</taxon>
    </lineage>
</organism>
<dbReference type="InterPro" id="IPR032508">
    <property type="entry name" value="FecR_C"/>
</dbReference>
<gene>
    <name evidence="4" type="ORF">FBD94_12595</name>
</gene>
<feature type="transmembrane region" description="Helical" evidence="1">
    <location>
        <begin position="78"/>
        <end position="99"/>
    </location>
</feature>
<dbReference type="Gene3D" id="3.55.50.30">
    <property type="match status" value="1"/>
</dbReference>
<comment type="caution">
    <text evidence="4">The sequence shown here is derived from an EMBL/GenBank/DDBJ whole genome shotgun (WGS) entry which is preliminary data.</text>
</comment>
<dbReference type="RefSeq" id="WP_136880412.1">
    <property type="nucleotide sequence ID" value="NZ_SWDX01000004.1"/>
</dbReference>
<dbReference type="PANTHER" id="PTHR30273:SF2">
    <property type="entry name" value="PROTEIN FECR"/>
    <property type="match status" value="1"/>
</dbReference>
<dbReference type="Gene3D" id="2.60.120.1440">
    <property type="match status" value="1"/>
</dbReference>
<feature type="domain" description="Protein FecR C-terminal" evidence="3">
    <location>
        <begin position="334"/>
        <end position="402"/>
    </location>
</feature>
<name>A0A4U1GEF6_9SPHI</name>
<dbReference type="PANTHER" id="PTHR30273">
    <property type="entry name" value="PERIPLASMIC SIGNAL SENSOR AND SIGMA FACTOR ACTIVATOR FECR-RELATED"/>
    <property type="match status" value="1"/>
</dbReference>
<keyword evidence="1" id="KW-1133">Transmembrane helix</keyword>
<accession>A0A4U1GEF6</accession>
<evidence type="ECO:0000259" key="2">
    <source>
        <dbReference type="Pfam" id="PF04773"/>
    </source>
</evidence>